<comment type="caution">
    <text evidence="1">The sequence shown here is derived from an EMBL/GenBank/DDBJ whole genome shotgun (WGS) entry which is preliminary data.</text>
</comment>
<protein>
    <recommendedName>
        <fullName evidence="3">Flagellar protein FlgN</fullName>
    </recommendedName>
</protein>
<reference evidence="1 2" key="1">
    <citation type="submission" date="2023-07" db="EMBL/GenBank/DDBJ databases">
        <title>Genomic Encyclopedia of Type Strains, Phase IV (KMG-IV): sequencing the most valuable type-strain genomes for metagenomic binning, comparative biology and taxonomic classification.</title>
        <authorList>
            <person name="Goeker M."/>
        </authorList>
    </citation>
    <scope>NUCLEOTIDE SEQUENCE [LARGE SCALE GENOMIC DNA]</scope>
    <source>
        <strain evidence="1 2">DSM 11549</strain>
    </source>
</reference>
<accession>A0ABU0C8I4</accession>
<dbReference type="Proteomes" id="UP001230253">
    <property type="component" value="Unassembled WGS sequence"/>
</dbReference>
<name>A0ABU0C8I4_9BRAD</name>
<evidence type="ECO:0000313" key="2">
    <source>
        <dbReference type="Proteomes" id="UP001230253"/>
    </source>
</evidence>
<organism evidence="1 2">
    <name type="scientific">Rhodopseudomonas julia</name>
    <dbReference type="NCBI Taxonomy" id="200617"/>
    <lineage>
        <taxon>Bacteria</taxon>
        <taxon>Pseudomonadati</taxon>
        <taxon>Pseudomonadota</taxon>
        <taxon>Alphaproteobacteria</taxon>
        <taxon>Hyphomicrobiales</taxon>
        <taxon>Nitrobacteraceae</taxon>
        <taxon>Rhodopseudomonas</taxon>
    </lineage>
</organism>
<dbReference type="EMBL" id="JAUSUK010000002">
    <property type="protein sequence ID" value="MDQ0326274.1"/>
    <property type="molecule type" value="Genomic_DNA"/>
</dbReference>
<evidence type="ECO:0000313" key="1">
    <source>
        <dbReference type="EMBL" id="MDQ0326274.1"/>
    </source>
</evidence>
<keyword evidence="2" id="KW-1185">Reference proteome</keyword>
<proteinExistence type="predicted"/>
<sequence>MNAMSRSANPAASRALTTCIGRLEELVDQESEALSHNQTIDLQEFNHRKSRALLELSRMARTVPTENISTDARIGIIRLREKLERNQALLKTHISAVQTVAGLIAQAMSDAESDGTYSAPLGARV</sequence>
<dbReference type="RefSeq" id="WP_307154470.1">
    <property type="nucleotide sequence ID" value="NZ_JAUSUK010000002.1"/>
</dbReference>
<gene>
    <name evidence="1" type="ORF">J2R99_002143</name>
</gene>
<evidence type="ECO:0008006" key="3">
    <source>
        <dbReference type="Google" id="ProtNLM"/>
    </source>
</evidence>